<evidence type="ECO:0000313" key="3">
    <source>
        <dbReference type="EMBL" id="MER2291716.1"/>
    </source>
</evidence>
<accession>A0AAJ1TW56</accession>
<gene>
    <name evidence="3" type="ORF">ABS770_26010</name>
    <name evidence="2" type="ORF">QO001_002562</name>
</gene>
<reference evidence="3" key="2">
    <citation type="submission" date="2024-06" db="EMBL/GenBank/DDBJ databases">
        <authorList>
            <person name="Campbell A.G."/>
        </authorList>
    </citation>
    <scope>NUCLEOTIDE SEQUENCE</scope>
    <source>
        <strain evidence="3">EM17</strain>
    </source>
</reference>
<sequence>MRILALLILLSIGAAQAQEADLDWRTPGLVCLIDVPAGDATASVPPPGQKREDGDRFPRCFSGTPGIFWPAFHRSGDRHS</sequence>
<comment type="caution">
    <text evidence="2">The sequence shown here is derived from an EMBL/GenBank/DDBJ whole genome shotgun (WGS) entry which is preliminary data.</text>
</comment>
<dbReference type="EMBL" id="JAUSWL010000004">
    <property type="protein sequence ID" value="MDQ0543633.1"/>
    <property type="molecule type" value="Genomic_DNA"/>
</dbReference>
<dbReference type="Proteomes" id="UP001223420">
    <property type="component" value="Unassembled WGS sequence"/>
</dbReference>
<dbReference type="EMBL" id="JBELQD010000055">
    <property type="protein sequence ID" value="MER2291716.1"/>
    <property type="molecule type" value="Genomic_DNA"/>
</dbReference>
<evidence type="ECO:0000256" key="1">
    <source>
        <dbReference type="SAM" id="SignalP"/>
    </source>
</evidence>
<proteinExistence type="predicted"/>
<evidence type="ECO:0000313" key="5">
    <source>
        <dbReference type="Proteomes" id="UP001432995"/>
    </source>
</evidence>
<name>A0AAJ1TW56_9HYPH</name>
<evidence type="ECO:0000313" key="4">
    <source>
        <dbReference type="Proteomes" id="UP001223420"/>
    </source>
</evidence>
<protein>
    <submittedName>
        <fullName evidence="2">Uncharacterized protein</fullName>
    </submittedName>
</protein>
<dbReference type="Proteomes" id="UP001432995">
    <property type="component" value="Unassembled WGS sequence"/>
</dbReference>
<evidence type="ECO:0000313" key="2">
    <source>
        <dbReference type="EMBL" id="MDQ0543633.1"/>
    </source>
</evidence>
<feature type="signal peptide" evidence="1">
    <location>
        <begin position="1"/>
        <end position="17"/>
    </location>
</feature>
<reference evidence="2" key="1">
    <citation type="submission" date="2023-07" db="EMBL/GenBank/DDBJ databases">
        <title>Genomic Encyclopedia of Type Strains, Phase IV (KMG-IV): sequencing the most valuable type-strain genomes for metagenomic binning, comparative biology and taxonomic classification.</title>
        <authorList>
            <person name="Goeker M."/>
        </authorList>
    </citation>
    <scope>NUCLEOTIDE SEQUENCE</scope>
    <source>
        <strain evidence="2">DSM 19569</strain>
    </source>
</reference>
<dbReference type="AlphaFoldDB" id="A0AAJ1TW56"/>
<feature type="chain" id="PRO_5042594519" evidence="1">
    <location>
        <begin position="18"/>
        <end position="80"/>
    </location>
</feature>
<keyword evidence="5" id="KW-1185">Reference proteome</keyword>
<dbReference type="RefSeq" id="WP_230368577.1">
    <property type="nucleotide sequence ID" value="NZ_JAJALK010000046.1"/>
</dbReference>
<organism evidence="2 4">
    <name type="scientific">Methylobacterium brachiatum</name>
    <dbReference type="NCBI Taxonomy" id="269660"/>
    <lineage>
        <taxon>Bacteria</taxon>
        <taxon>Pseudomonadati</taxon>
        <taxon>Pseudomonadota</taxon>
        <taxon>Alphaproteobacteria</taxon>
        <taxon>Hyphomicrobiales</taxon>
        <taxon>Methylobacteriaceae</taxon>
        <taxon>Methylobacterium</taxon>
    </lineage>
</organism>
<keyword evidence="1" id="KW-0732">Signal</keyword>